<name>A0A2J6Q8J6_9HELO</name>
<reference evidence="2 3" key="1">
    <citation type="submission" date="2016-05" db="EMBL/GenBank/DDBJ databases">
        <title>A degradative enzymes factory behind the ericoid mycorrhizal symbiosis.</title>
        <authorList>
            <consortium name="DOE Joint Genome Institute"/>
            <person name="Martino E."/>
            <person name="Morin E."/>
            <person name="Grelet G."/>
            <person name="Kuo A."/>
            <person name="Kohler A."/>
            <person name="Daghino S."/>
            <person name="Barry K."/>
            <person name="Choi C."/>
            <person name="Cichocki N."/>
            <person name="Clum A."/>
            <person name="Copeland A."/>
            <person name="Hainaut M."/>
            <person name="Haridas S."/>
            <person name="Labutti K."/>
            <person name="Lindquist E."/>
            <person name="Lipzen A."/>
            <person name="Khouja H.-R."/>
            <person name="Murat C."/>
            <person name="Ohm R."/>
            <person name="Olson A."/>
            <person name="Spatafora J."/>
            <person name="Veneault-Fourrey C."/>
            <person name="Henrissat B."/>
            <person name="Grigoriev I."/>
            <person name="Martin F."/>
            <person name="Perotto S."/>
        </authorList>
    </citation>
    <scope>NUCLEOTIDE SEQUENCE [LARGE SCALE GENOMIC DNA]</scope>
    <source>
        <strain evidence="2 3">UAMH 7357</strain>
    </source>
</reference>
<protein>
    <submittedName>
        <fullName evidence="2">Uncharacterized protein</fullName>
    </submittedName>
</protein>
<dbReference type="Proteomes" id="UP000235672">
    <property type="component" value="Unassembled WGS sequence"/>
</dbReference>
<organism evidence="2 3">
    <name type="scientific">Hyaloscypha hepaticicola</name>
    <dbReference type="NCBI Taxonomy" id="2082293"/>
    <lineage>
        <taxon>Eukaryota</taxon>
        <taxon>Fungi</taxon>
        <taxon>Dikarya</taxon>
        <taxon>Ascomycota</taxon>
        <taxon>Pezizomycotina</taxon>
        <taxon>Leotiomycetes</taxon>
        <taxon>Helotiales</taxon>
        <taxon>Hyaloscyphaceae</taxon>
        <taxon>Hyaloscypha</taxon>
    </lineage>
</organism>
<sequence length="363" mass="41172">MAVRLNLPSDYTTRKIWDIAKDCRKAAANAEEEIFRLTDGRIGDIMEIFWSGPDSELYLSETPSMENVRLQPHVSPFADLPELFANTTASIIPNPGLVYFNSQNTILFFSPMMTANQVGLFIAAMESTELSKVQRVAINRDIFKDIDQASLKLWIRFSELREVLLTSEKKGRGDTYEPGPTVDPRQEVFFYLAPGTAMSSSRLCDVLDLRTMVEKDFDLVRRQTGAWPAGHVTVDVAWVERNGKLMKTEFPSENYLDIETGKYLANIFNNVADGESPSLEIGDSENSFDEDDQFAKEVETRLKEVHFTDSREPIDKELEVGDKLLKEFAEADRKAANLKKEAEVDRQLKQSNDTEDNEDAVEE</sequence>
<proteinExistence type="predicted"/>
<evidence type="ECO:0000256" key="1">
    <source>
        <dbReference type="SAM" id="MobiDB-lite"/>
    </source>
</evidence>
<dbReference type="AlphaFoldDB" id="A0A2J6Q8J6"/>
<feature type="region of interest" description="Disordered" evidence="1">
    <location>
        <begin position="336"/>
        <end position="363"/>
    </location>
</feature>
<gene>
    <name evidence="2" type="ORF">NA56DRAFT_657994</name>
</gene>
<accession>A0A2J6Q8J6</accession>
<keyword evidence="3" id="KW-1185">Reference proteome</keyword>
<dbReference type="EMBL" id="KZ613477">
    <property type="protein sequence ID" value="PMD22600.1"/>
    <property type="molecule type" value="Genomic_DNA"/>
</dbReference>
<evidence type="ECO:0000313" key="3">
    <source>
        <dbReference type="Proteomes" id="UP000235672"/>
    </source>
</evidence>
<evidence type="ECO:0000313" key="2">
    <source>
        <dbReference type="EMBL" id="PMD22600.1"/>
    </source>
</evidence>
<feature type="compositionally biased region" description="Acidic residues" evidence="1">
    <location>
        <begin position="353"/>
        <end position="363"/>
    </location>
</feature>
<dbReference type="OrthoDB" id="3563207at2759"/>
<feature type="compositionally biased region" description="Basic and acidic residues" evidence="1">
    <location>
        <begin position="336"/>
        <end position="348"/>
    </location>
</feature>